<evidence type="ECO:0000259" key="1">
    <source>
        <dbReference type="Pfam" id="PF07715"/>
    </source>
</evidence>
<comment type="caution">
    <text evidence="2">The sequence shown here is derived from an EMBL/GenBank/DDBJ whole genome shotgun (WGS) entry which is preliminary data.</text>
</comment>
<dbReference type="SUPFAM" id="SSF56935">
    <property type="entry name" value="Porins"/>
    <property type="match status" value="1"/>
</dbReference>
<feature type="domain" description="TonB-dependent receptor plug" evidence="1">
    <location>
        <begin position="145"/>
        <end position="203"/>
    </location>
</feature>
<dbReference type="InterPro" id="IPR008969">
    <property type="entry name" value="CarboxyPept-like_regulatory"/>
</dbReference>
<evidence type="ECO:0000313" key="3">
    <source>
        <dbReference type="Proteomes" id="UP000051950"/>
    </source>
</evidence>
<dbReference type="Gene3D" id="2.170.130.10">
    <property type="entry name" value="TonB-dependent receptor, plug domain"/>
    <property type="match status" value="1"/>
</dbReference>
<sequence length="1013" mass="111564">MMKFLRNALALCVFFTLSVGVIKGQDAVKIPIKAVVQDINGNPIKGASITIEGNDVLTIANQAGEFSLSVEENSTFMVNAKGYKTLPVIALANLKQVTLTKEDRLINVGFKNATESNLPAGVSSVNLAQLFEKNFITYGLDGIEAFAPGFNGNNLWGMNTSLILVDGVPRDVNSVTPNEIEEITFLKSASAVALYGSRGAKGVILITTKRGTPTKQKINVRSNIGLNTPKRFAQYLGSSEYMTLYNEALSNDGLAAAYTPETIYNHSGVNPYRYPSVDYYASEYLKNSFSRYDGVAEISGGNDRARYYTNVGFISTGSLLNFGEAKENNTSERFNIRGNVDMQLTKALKARVDASAVFASGGGVNTNYWANAATLRPHLFTPLIPINLLEQSDEVSRAMIKNATIIDGQYILGGTQLDQTNPFAAIYAGGNNKFVQRQFQFTTGIDADLKGILNGLTFSTTMGVDYLNSYNQGYRNGYATYQPNWTTYSGTTLIGSLTRWGEDTKTGVQNIADSYYRQTISLSGQFNYNTTIRNNHHISAVLLAAAYRQSQSEIYQPTTNSNLGLQLNYDFSRKYFAEITGAVVRSPKMPPGNRIALSPAASIGWHLSEEPFLKKVSFINDLTLTASAGILNTDLDFDEYYAYESIYTGTGGNWYGWNDGTGTQSTDSRRGSNMDLTFAKRKEISIGIKGGMFKNQFNFGANVFRNNITGIIGQINVLYPNYFTTGFPSSSFVPYSNYNSDQRTGLDFYLNFNKHIGAIDWTFGASGTYYTTKATKRADLLTYENSYQYRAGKPLDAIWGLKSNGFYMDASEVAAADGINSAKPAFGSSLAPGDIKYIDQNGDKIIDDKDQVYLGRGGWFGAPFTAGLNVTAKWKNLTLFVLGTGRFGASAMKSDNYFWVNGSDKYSAVVRDRWTPQTKNTATFPRLTTLNGDNNFRASDFWLYSTDRFDLSKVQISYTVSDKLFKSKVLKELGLYVAGFNLLTIAKEREILELNLGGAPQTRMYNLGVKAMF</sequence>
<dbReference type="RefSeq" id="WP_057933177.1">
    <property type="nucleotide sequence ID" value="NZ_LMZQ01000011.1"/>
</dbReference>
<dbReference type="InterPro" id="IPR012910">
    <property type="entry name" value="Plug_dom"/>
</dbReference>
<evidence type="ECO:0000313" key="2">
    <source>
        <dbReference type="EMBL" id="KRT15236.1"/>
    </source>
</evidence>
<protein>
    <submittedName>
        <fullName evidence="2">SusC/RagA family TonB-linked outer membrane protein</fullName>
    </submittedName>
</protein>
<dbReference type="NCBIfam" id="TIGR04056">
    <property type="entry name" value="OMP_RagA_SusC"/>
    <property type="match status" value="1"/>
</dbReference>
<dbReference type="InterPro" id="IPR023997">
    <property type="entry name" value="TonB-dep_OMP_SusC/RagA_CS"/>
</dbReference>
<dbReference type="InterPro" id="IPR023996">
    <property type="entry name" value="TonB-dep_OMP_SusC/RagA"/>
</dbReference>
<dbReference type="Pfam" id="PF07715">
    <property type="entry name" value="Plug"/>
    <property type="match status" value="1"/>
</dbReference>
<organism evidence="2 3">
    <name type="scientific">Pedobacter ginsenosidimutans</name>
    <dbReference type="NCBI Taxonomy" id="687842"/>
    <lineage>
        <taxon>Bacteria</taxon>
        <taxon>Pseudomonadati</taxon>
        <taxon>Bacteroidota</taxon>
        <taxon>Sphingobacteriia</taxon>
        <taxon>Sphingobacteriales</taxon>
        <taxon>Sphingobacteriaceae</taxon>
        <taxon>Pedobacter</taxon>
    </lineage>
</organism>
<dbReference type="EMBL" id="LMZQ01000011">
    <property type="protein sequence ID" value="KRT15236.1"/>
    <property type="molecule type" value="Genomic_DNA"/>
</dbReference>
<keyword evidence="3" id="KW-1185">Reference proteome</keyword>
<dbReference type="OrthoDB" id="9768177at2"/>
<gene>
    <name evidence="2" type="ORF">ASU31_15425</name>
</gene>
<dbReference type="NCBIfam" id="TIGR04057">
    <property type="entry name" value="SusC_RagA_signa"/>
    <property type="match status" value="1"/>
</dbReference>
<accession>A0A0T5VNV7</accession>
<name>A0A0T5VNV7_9SPHI</name>
<dbReference type="Proteomes" id="UP000051950">
    <property type="component" value="Unassembled WGS sequence"/>
</dbReference>
<dbReference type="Gene3D" id="2.60.40.1120">
    <property type="entry name" value="Carboxypeptidase-like, regulatory domain"/>
    <property type="match status" value="1"/>
</dbReference>
<dbReference type="SUPFAM" id="SSF49464">
    <property type="entry name" value="Carboxypeptidase regulatory domain-like"/>
    <property type="match status" value="1"/>
</dbReference>
<proteinExistence type="predicted"/>
<dbReference type="STRING" id="687842.ASU31_15425"/>
<dbReference type="AlphaFoldDB" id="A0A0T5VNV7"/>
<dbReference type="InterPro" id="IPR037066">
    <property type="entry name" value="Plug_dom_sf"/>
</dbReference>
<reference evidence="2 3" key="1">
    <citation type="submission" date="2015-11" db="EMBL/GenBank/DDBJ databases">
        <title>Sequence of Pedobacter ginsenosidimutans.</title>
        <authorList>
            <person name="Carson E."/>
            <person name="Keyser V."/>
            <person name="Newman J."/>
            <person name="Miller J."/>
        </authorList>
    </citation>
    <scope>NUCLEOTIDE SEQUENCE [LARGE SCALE GENOMIC DNA]</scope>
    <source>
        <strain evidence="2 3">KACC 14530</strain>
    </source>
</reference>